<reference evidence="2 3" key="1">
    <citation type="journal article" date="2016" name="BMC Genomics">
        <title>Genomic analysis of the nitrate-respiring Sphingopyxis granuli (formerly Sphingomonas macrogoltabida) strain TFA.</title>
        <authorList>
            <person name="Garcia-Romero I."/>
            <person name="Perez-Pulido A.J."/>
            <person name="Gonzalez-Flores Y.E."/>
            <person name="Reyes-Ramirez F."/>
            <person name="Santero E."/>
            <person name="Floriano B."/>
        </authorList>
    </citation>
    <scope>NUCLEOTIDE SEQUENCE [LARGE SCALE GENOMIC DNA]</scope>
    <source>
        <strain evidence="2 3">TFA</strain>
    </source>
</reference>
<dbReference type="KEGG" id="sgi:SGRAN_2414"/>
<evidence type="ECO:0000313" key="2">
    <source>
        <dbReference type="EMBL" id="AMG74777.1"/>
    </source>
</evidence>
<evidence type="ECO:0000256" key="1">
    <source>
        <dbReference type="SAM" id="MobiDB-lite"/>
    </source>
</evidence>
<sequence>MPASRNRLINAARRSMMQRAQLRRKLDVAQQAFKPQALVDRGKYRLSAAVDDTAHAVRKQFRDNRLPITLAAVAGLAWMFREPIRTHAPTVGRKARDLANALAERLRPADTATDESAQTMENDDEALR</sequence>
<organism evidence="2 3">
    <name type="scientific">Sphingopyxis granuli</name>
    <dbReference type="NCBI Taxonomy" id="267128"/>
    <lineage>
        <taxon>Bacteria</taxon>
        <taxon>Pseudomonadati</taxon>
        <taxon>Pseudomonadota</taxon>
        <taxon>Alphaproteobacteria</taxon>
        <taxon>Sphingomonadales</taxon>
        <taxon>Sphingomonadaceae</taxon>
        <taxon>Sphingopyxis</taxon>
    </lineage>
</organism>
<proteinExistence type="predicted"/>
<evidence type="ECO:0008006" key="4">
    <source>
        <dbReference type="Google" id="ProtNLM"/>
    </source>
</evidence>
<dbReference type="Proteomes" id="UP000058599">
    <property type="component" value="Chromosome"/>
</dbReference>
<dbReference type="RefSeq" id="WP_067183981.1">
    <property type="nucleotide sequence ID" value="NZ_CP012199.1"/>
</dbReference>
<protein>
    <recommendedName>
        <fullName evidence="4">DUF3618 domain-containing protein</fullName>
    </recommendedName>
</protein>
<feature type="region of interest" description="Disordered" evidence="1">
    <location>
        <begin position="105"/>
        <end position="128"/>
    </location>
</feature>
<dbReference type="EMBL" id="CP012199">
    <property type="protein sequence ID" value="AMG74777.1"/>
    <property type="molecule type" value="Genomic_DNA"/>
</dbReference>
<dbReference type="AlphaFoldDB" id="A0AA86GNT1"/>
<keyword evidence="3" id="KW-1185">Reference proteome</keyword>
<evidence type="ECO:0000313" key="3">
    <source>
        <dbReference type="Proteomes" id="UP000058599"/>
    </source>
</evidence>
<accession>A0AA86GNT1</accession>
<gene>
    <name evidence="2" type="ORF">SGRAN_2414</name>
</gene>
<name>A0AA86GNT1_9SPHN</name>